<dbReference type="InterPro" id="IPR050812">
    <property type="entry name" value="Preph/Arog_dehydrog"/>
</dbReference>
<evidence type="ECO:0000256" key="1">
    <source>
        <dbReference type="ARBA" id="ARBA00023002"/>
    </source>
</evidence>
<feature type="domain" description="Prephenate/arogenate dehydrogenase" evidence="2">
    <location>
        <begin position="1"/>
        <end position="286"/>
    </location>
</feature>
<keyword evidence="1" id="KW-0560">Oxidoreductase</keyword>
<dbReference type="InterPro" id="IPR046825">
    <property type="entry name" value="PDH_C"/>
</dbReference>
<name>A0ABN6L945_9BACT</name>
<dbReference type="EMBL" id="AP025292">
    <property type="protein sequence ID" value="BDC99737.1"/>
    <property type="molecule type" value="Genomic_DNA"/>
</dbReference>
<accession>A0ABN6L945</accession>
<reference evidence="3 4" key="1">
    <citation type="submission" date="2021-12" db="EMBL/GenBank/DDBJ databases">
        <title>Genome sequencing of bacteria with rrn-lacking chromosome and rrn-plasmid.</title>
        <authorList>
            <person name="Anda M."/>
            <person name="Iwasaki W."/>
        </authorList>
    </citation>
    <scope>NUCLEOTIDE SEQUENCE [LARGE SCALE GENOMIC DNA]</scope>
    <source>
        <strain evidence="3 4">NBRC 101262</strain>
    </source>
</reference>
<dbReference type="SUPFAM" id="SSF51735">
    <property type="entry name" value="NAD(P)-binding Rossmann-fold domains"/>
    <property type="match status" value="1"/>
</dbReference>
<proteinExistence type="predicted"/>
<gene>
    <name evidence="3" type="primary">tyrA</name>
    <name evidence="3" type="ORF">PEPS_20180</name>
</gene>
<dbReference type="Pfam" id="PF20463">
    <property type="entry name" value="PDH_C"/>
    <property type="match status" value="1"/>
</dbReference>
<dbReference type="SUPFAM" id="SSF48179">
    <property type="entry name" value="6-phosphogluconate dehydrogenase C-terminal domain-like"/>
    <property type="match status" value="1"/>
</dbReference>
<dbReference type="Gene3D" id="1.10.3660.10">
    <property type="entry name" value="6-phosphogluconate dehydrogenase C-terminal like domain"/>
    <property type="match status" value="1"/>
</dbReference>
<evidence type="ECO:0000313" key="4">
    <source>
        <dbReference type="Proteomes" id="UP001354989"/>
    </source>
</evidence>
<sequence length="286" mass="31432">MKICVIGLGLLGGSFALGVRNTLDDVEIIGVDKNPEHSQKALELGIIDKIMTMEDAVPQATIAVIATPVNIIEYQLPFVLDLISPMGVVIDLGSTKGNICKAAEDHPKRARYVATHPIAGTENSGPESAFKGLFRNKTMIICDREKSDPIAYQFIKSIFKDLDMQVSYMDSVEHDKHIAYVSHLSHISSFALGATVLDMEKSEKSIFAMAGSGFSSTVRLAKSSPAMWAPIFEQNAENISEALGSYIEHLKSFKEIIDNKDMEKSTQVMNRVNDIRRVLKGIDIKS</sequence>
<dbReference type="InterPro" id="IPR008927">
    <property type="entry name" value="6-PGluconate_DH-like_C_sf"/>
</dbReference>
<protein>
    <submittedName>
        <fullName evidence="3">Prephenate dehydrogenase</fullName>
    </submittedName>
</protein>
<dbReference type="NCBIfam" id="NF006307">
    <property type="entry name" value="PRK08507.1"/>
    <property type="match status" value="1"/>
</dbReference>
<dbReference type="PROSITE" id="PS51176">
    <property type="entry name" value="PDH_ADH"/>
    <property type="match status" value="1"/>
</dbReference>
<keyword evidence="4" id="KW-1185">Reference proteome</keyword>
<dbReference type="PANTHER" id="PTHR21363:SF0">
    <property type="entry name" value="PREPHENATE DEHYDROGENASE [NADP(+)]"/>
    <property type="match status" value="1"/>
</dbReference>
<dbReference type="PANTHER" id="PTHR21363">
    <property type="entry name" value="PREPHENATE DEHYDROGENASE"/>
    <property type="match status" value="1"/>
</dbReference>
<dbReference type="InterPro" id="IPR046826">
    <property type="entry name" value="PDH_N"/>
</dbReference>
<organism evidence="3 4">
    <name type="scientific">Persicobacter psychrovividus</name>
    <dbReference type="NCBI Taxonomy" id="387638"/>
    <lineage>
        <taxon>Bacteria</taxon>
        <taxon>Pseudomonadati</taxon>
        <taxon>Bacteroidota</taxon>
        <taxon>Cytophagia</taxon>
        <taxon>Cytophagales</taxon>
        <taxon>Persicobacteraceae</taxon>
        <taxon>Persicobacter</taxon>
    </lineage>
</organism>
<evidence type="ECO:0000259" key="2">
    <source>
        <dbReference type="PROSITE" id="PS51176"/>
    </source>
</evidence>
<dbReference type="InterPro" id="IPR036291">
    <property type="entry name" value="NAD(P)-bd_dom_sf"/>
</dbReference>
<dbReference type="Gene3D" id="3.40.50.720">
    <property type="entry name" value="NAD(P)-binding Rossmann-like Domain"/>
    <property type="match status" value="1"/>
</dbReference>
<dbReference type="Pfam" id="PF02153">
    <property type="entry name" value="PDH_N"/>
    <property type="match status" value="1"/>
</dbReference>
<dbReference type="RefSeq" id="WP_332919894.1">
    <property type="nucleotide sequence ID" value="NZ_AP025292.1"/>
</dbReference>
<dbReference type="InterPro" id="IPR003099">
    <property type="entry name" value="Prephen_DH"/>
</dbReference>
<evidence type="ECO:0000313" key="3">
    <source>
        <dbReference type="EMBL" id="BDC99737.1"/>
    </source>
</evidence>
<dbReference type="Proteomes" id="UP001354989">
    <property type="component" value="Chromosome"/>
</dbReference>